<keyword evidence="3" id="KW-1185">Reference proteome</keyword>
<proteinExistence type="predicted"/>
<reference evidence="3" key="1">
    <citation type="journal article" date="2019" name="Int. J. Syst. Evol. Microbiol.">
        <title>The Global Catalogue of Microorganisms (GCM) 10K type strain sequencing project: providing services to taxonomists for standard genome sequencing and annotation.</title>
        <authorList>
            <consortium name="The Broad Institute Genomics Platform"/>
            <consortium name="The Broad Institute Genome Sequencing Center for Infectious Disease"/>
            <person name="Wu L."/>
            <person name="Ma J."/>
        </authorList>
    </citation>
    <scope>NUCLEOTIDE SEQUENCE [LARGE SCALE GENOMIC DNA]</scope>
    <source>
        <strain evidence="3">JCM 16702</strain>
    </source>
</reference>
<gene>
    <name evidence="2" type="ORF">GCM10022214_80210</name>
</gene>
<dbReference type="RefSeq" id="WP_344958100.1">
    <property type="nucleotide sequence ID" value="NZ_BAAAZG010000067.1"/>
</dbReference>
<evidence type="ECO:0000256" key="1">
    <source>
        <dbReference type="SAM" id="MobiDB-lite"/>
    </source>
</evidence>
<evidence type="ECO:0000313" key="2">
    <source>
        <dbReference type="EMBL" id="GAA4102299.1"/>
    </source>
</evidence>
<feature type="region of interest" description="Disordered" evidence="1">
    <location>
        <begin position="1"/>
        <end position="21"/>
    </location>
</feature>
<dbReference type="Proteomes" id="UP001500683">
    <property type="component" value="Unassembled WGS sequence"/>
</dbReference>
<protein>
    <submittedName>
        <fullName evidence="2">Uncharacterized protein</fullName>
    </submittedName>
</protein>
<evidence type="ECO:0000313" key="3">
    <source>
        <dbReference type="Proteomes" id="UP001500683"/>
    </source>
</evidence>
<organism evidence="2 3">
    <name type="scientific">Actinomadura miaoliensis</name>
    <dbReference type="NCBI Taxonomy" id="430685"/>
    <lineage>
        <taxon>Bacteria</taxon>
        <taxon>Bacillati</taxon>
        <taxon>Actinomycetota</taxon>
        <taxon>Actinomycetes</taxon>
        <taxon>Streptosporangiales</taxon>
        <taxon>Thermomonosporaceae</taxon>
        <taxon>Actinomadura</taxon>
    </lineage>
</organism>
<name>A0ABP7X1D9_9ACTN</name>
<sequence length="185" mass="19097">MTITYVATKTGKRKHPTRPDGTVPCEANATIPAEGERADLPVCGTCTAILAEEATDQTAPEPEAKEAADEAQAVVEGDATLRLRVGLRMLNFLAGRLDGERDAGLLADIGAAEVRKAGAGANAYVTTTLEGARALLGAVGDLYADMQAKKVRTTQTGFRARVLTALAADIKTAIESASGVEADAA</sequence>
<comment type="caution">
    <text evidence="2">The sequence shown here is derived from an EMBL/GenBank/DDBJ whole genome shotgun (WGS) entry which is preliminary data.</text>
</comment>
<accession>A0ABP7X1D9</accession>
<dbReference type="EMBL" id="BAAAZG010000067">
    <property type="protein sequence ID" value="GAA4102299.1"/>
    <property type="molecule type" value="Genomic_DNA"/>
</dbReference>